<dbReference type="GO" id="GO:0003700">
    <property type="term" value="F:DNA-binding transcription factor activity"/>
    <property type="evidence" value="ECO:0007669"/>
    <property type="project" value="InterPro"/>
</dbReference>
<feature type="domain" description="HTH marR-type" evidence="1">
    <location>
        <begin position="1"/>
        <end position="141"/>
    </location>
</feature>
<dbReference type="SMART" id="SM00347">
    <property type="entry name" value="HTH_MARR"/>
    <property type="match status" value="1"/>
</dbReference>
<dbReference type="InterPro" id="IPR036388">
    <property type="entry name" value="WH-like_DNA-bd_sf"/>
</dbReference>
<dbReference type="SUPFAM" id="SSF46785">
    <property type="entry name" value="Winged helix' DNA-binding domain"/>
    <property type="match status" value="1"/>
</dbReference>
<organism evidence="2 3">
    <name type="scientific">Streptococcus mitis</name>
    <dbReference type="NCBI Taxonomy" id="28037"/>
    <lineage>
        <taxon>Bacteria</taxon>
        <taxon>Bacillati</taxon>
        <taxon>Bacillota</taxon>
        <taxon>Bacilli</taxon>
        <taxon>Lactobacillales</taxon>
        <taxon>Streptococcaceae</taxon>
        <taxon>Streptococcus</taxon>
        <taxon>Streptococcus mitis group</taxon>
    </lineage>
</organism>
<evidence type="ECO:0000313" key="2">
    <source>
        <dbReference type="EMBL" id="ORO96186.1"/>
    </source>
</evidence>
<name>A0A1X1K9S7_STRMT</name>
<evidence type="ECO:0000313" key="3">
    <source>
        <dbReference type="Proteomes" id="UP000193367"/>
    </source>
</evidence>
<dbReference type="PANTHER" id="PTHR33164:SF94">
    <property type="entry name" value="TRANSCRIPTIONAL REGULATORY PROTEIN-RELATED"/>
    <property type="match status" value="1"/>
</dbReference>
<dbReference type="InterPro" id="IPR000835">
    <property type="entry name" value="HTH_MarR-typ"/>
</dbReference>
<dbReference type="Gene3D" id="1.10.10.10">
    <property type="entry name" value="Winged helix-like DNA-binding domain superfamily/Winged helix DNA-binding domain"/>
    <property type="match status" value="1"/>
</dbReference>
<evidence type="ECO:0000259" key="1">
    <source>
        <dbReference type="PROSITE" id="PS50995"/>
    </source>
</evidence>
<dbReference type="Pfam" id="PF01047">
    <property type="entry name" value="MarR"/>
    <property type="match status" value="1"/>
</dbReference>
<protein>
    <submittedName>
        <fullName evidence="2">MarR family transcriptional regulator</fullName>
    </submittedName>
</protein>
<dbReference type="PANTHER" id="PTHR33164">
    <property type="entry name" value="TRANSCRIPTIONAL REGULATOR, MARR FAMILY"/>
    <property type="match status" value="1"/>
</dbReference>
<dbReference type="GO" id="GO:0006950">
    <property type="term" value="P:response to stress"/>
    <property type="evidence" value="ECO:0007669"/>
    <property type="project" value="TreeGrafter"/>
</dbReference>
<dbReference type="AlphaFoldDB" id="A0A1X1K9S7"/>
<dbReference type="Proteomes" id="UP000193367">
    <property type="component" value="Unassembled WGS sequence"/>
</dbReference>
<sequence>MDILLCYNSKKKGDTMTYLEKWFDFNRRQKEIESLLEETIAQQSEQSLTLKEFYLLYYLDLAQEKSLRQIDLPDKLHLSPSAVSRMVARLEAKNCGLLSRRCCDQDRRSSFICLTSDGQKALALLQNAVEESLETGLDFWV</sequence>
<dbReference type="PROSITE" id="PS50995">
    <property type="entry name" value="HTH_MARR_2"/>
    <property type="match status" value="1"/>
</dbReference>
<proteinExistence type="predicted"/>
<gene>
    <name evidence="2" type="ORF">B7698_03090</name>
</gene>
<dbReference type="EMBL" id="NCVH01000028">
    <property type="protein sequence ID" value="ORO96186.1"/>
    <property type="molecule type" value="Genomic_DNA"/>
</dbReference>
<accession>A0A1X1K9S7</accession>
<comment type="caution">
    <text evidence="2">The sequence shown here is derived from an EMBL/GenBank/DDBJ whole genome shotgun (WGS) entry which is preliminary data.</text>
</comment>
<reference evidence="2 3" key="1">
    <citation type="journal article" date="2016" name="Eur. J. Clin. Microbiol. Infect. Dis.">
        <title>Whole genome sequencing as a tool for phylogenetic analysis of clinical strains of Mitis group streptococci.</title>
        <authorList>
            <person name="Rasmussen L.H."/>
            <person name="Dargis R."/>
            <person name="Hojholt K."/>
            <person name="Christensen J.J."/>
            <person name="Skovgaard O."/>
            <person name="Justesen U.S."/>
            <person name="Rosenvinge F.S."/>
            <person name="Moser C."/>
            <person name="Lukjancenko O."/>
            <person name="Rasmussen S."/>
            <person name="Nielsen X.C."/>
        </authorList>
    </citation>
    <scope>NUCLEOTIDE SEQUENCE [LARGE SCALE GENOMIC DNA]</scope>
    <source>
        <strain evidence="2 3">RH_17439_08</strain>
    </source>
</reference>
<dbReference type="InterPro" id="IPR036390">
    <property type="entry name" value="WH_DNA-bd_sf"/>
</dbReference>
<dbReference type="InterPro" id="IPR039422">
    <property type="entry name" value="MarR/SlyA-like"/>
</dbReference>